<dbReference type="AlphaFoldDB" id="A0A8H5HTN0"/>
<evidence type="ECO:0000313" key="1">
    <source>
        <dbReference type="EMBL" id="KAF5389248.1"/>
    </source>
</evidence>
<dbReference type="OrthoDB" id="63935at2759"/>
<comment type="caution">
    <text evidence="1">The sequence shown here is derived from an EMBL/GenBank/DDBJ whole genome shotgun (WGS) entry which is preliminary data.</text>
</comment>
<dbReference type="InterPro" id="IPR036291">
    <property type="entry name" value="NAD(P)-bd_dom_sf"/>
</dbReference>
<dbReference type="EMBL" id="JAACJN010000023">
    <property type="protein sequence ID" value="KAF5389248.1"/>
    <property type="molecule type" value="Genomic_DNA"/>
</dbReference>
<keyword evidence="2" id="KW-1185">Reference proteome</keyword>
<evidence type="ECO:0000313" key="2">
    <source>
        <dbReference type="Proteomes" id="UP000518752"/>
    </source>
</evidence>
<dbReference type="Proteomes" id="UP000518752">
    <property type="component" value="Unassembled WGS sequence"/>
</dbReference>
<gene>
    <name evidence="1" type="ORF">D9757_003422</name>
</gene>
<reference evidence="1 2" key="1">
    <citation type="journal article" date="2020" name="ISME J.">
        <title>Uncovering the hidden diversity of litter-decomposition mechanisms in mushroom-forming fungi.</title>
        <authorList>
            <person name="Floudas D."/>
            <person name="Bentzer J."/>
            <person name="Ahren D."/>
            <person name="Johansson T."/>
            <person name="Persson P."/>
            <person name="Tunlid A."/>
        </authorList>
    </citation>
    <scope>NUCLEOTIDE SEQUENCE [LARGE SCALE GENOMIC DNA]</scope>
    <source>
        <strain evidence="1 2">CBS 406.79</strain>
    </source>
</reference>
<name>A0A8H5HTN0_9AGAR</name>
<sequence>MNVLAIGASKNIGYFASLRLLGEVVQRIPSQDAPNFLMILSDAGCTVTFMLRSPSVFDSDGAIQAHVRSGKAHLIKGDALALSDVKEGWSSALGHGPVDAVLFTVGGKPDFKLTKGFVTKPANLCTQGILNVLCSLPQQPSPPKIVTFSSTGVTKASHDTLPTPLKMVYSMITVPHRDKLGVERVVSHCGGWKWDTKGDGELPEFILEKGWKETEGLPAAGTFKNILLIRPGFLTDGECLADDKGEGAYRVVEGDVRGWTVSRKDVGHFVADAVLNRWNEYANKCVTVVY</sequence>
<accession>A0A8H5HTN0</accession>
<protein>
    <recommendedName>
        <fullName evidence="3">NAD(P)-binding domain-containing protein</fullName>
    </recommendedName>
</protein>
<organism evidence="1 2">
    <name type="scientific">Collybiopsis confluens</name>
    <dbReference type="NCBI Taxonomy" id="2823264"/>
    <lineage>
        <taxon>Eukaryota</taxon>
        <taxon>Fungi</taxon>
        <taxon>Dikarya</taxon>
        <taxon>Basidiomycota</taxon>
        <taxon>Agaricomycotina</taxon>
        <taxon>Agaricomycetes</taxon>
        <taxon>Agaricomycetidae</taxon>
        <taxon>Agaricales</taxon>
        <taxon>Marasmiineae</taxon>
        <taxon>Omphalotaceae</taxon>
        <taxon>Collybiopsis</taxon>
    </lineage>
</organism>
<dbReference type="SUPFAM" id="SSF51735">
    <property type="entry name" value="NAD(P)-binding Rossmann-fold domains"/>
    <property type="match status" value="1"/>
</dbReference>
<proteinExistence type="predicted"/>
<evidence type="ECO:0008006" key="3">
    <source>
        <dbReference type="Google" id="ProtNLM"/>
    </source>
</evidence>
<dbReference type="Gene3D" id="3.40.50.720">
    <property type="entry name" value="NAD(P)-binding Rossmann-like Domain"/>
    <property type="match status" value="1"/>
</dbReference>